<dbReference type="InterPro" id="IPR011053">
    <property type="entry name" value="Single_hybrid_motif"/>
</dbReference>
<reference evidence="2 3" key="1">
    <citation type="submission" date="2014-03" db="EMBL/GenBank/DDBJ databases">
        <title>Genome sequence of Sphingobium yanoikuyae B1.</title>
        <authorList>
            <person name="Gan H.M."/>
            <person name="Gan H.Y."/>
            <person name="Savka M.A."/>
        </authorList>
    </citation>
    <scope>NUCLEOTIDE SEQUENCE [LARGE SCALE GENOMIC DNA]</scope>
    <source>
        <strain evidence="2 3">B1</strain>
    </source>
</reference>
<dbReference type="AlphaFoldDB" id="A0A084ESV3"/>
<evidence type="ECO:0000259" key="1">
    <source>
        <dbReference type="Pfam" id="PF00364"/>
    </source>
</evidence>
<organism evidence="2 3">
    <name type="scientific">Sphingobium yanoikuyae</name>
    <name type="common">Sphingomonas yanoikuyae</name>
    <dbReference type="NCBI Taxonomy" id="13690"/>
    <lineage>
        <taxon>Bacteria</taxon>
        <taxon>Pseudomonadati</taxon>
        <taxon>Pseudomonadota</taxon>
        <taxon>Alphaproteobacteria</taxon>
        <taxon>Sphingomonadales</taxon>
        <taxon>Sphingomonadaceae</taxon>
        <taxon>Sphingobium</taxon>
    </lineage>
</organism>
<dbReference type="SUPFAM" id="SSF51230">
    <property type="entry name" value="Single hybrid motif"/>
    <property type="match status" value="1"/>
</dbReference>
<dbReference type="Proteomes" id="UP000028534">
    <property type="component" value="Unassembled WGS sequence"/>
</dbReference>
<evidence type="ECO:0000313" key="3">
    <source>
        <dbReference type="Proteomes" id="UP000028534"/>
    </source>
</evidence>
<name>A0A084ESV3_SPHYA</name>
<dbReference type="InterPro" id="IPR000089">
    <property type="entry name" value="Biotin_lipoyl"/>
</dbReference>
<evidence type="ECO:0000313" key="2">
    <source>
        <dbReference type="EMBL" id="KEZ21045.1"/>
    </source>
</evidence>
<protein>
    <submittedName>
        <fullName evidence="2">Acetyl-CoA carboxylase, biotin carboxyl carrier protein</fullName>
    </submittedName>
</protein>
<dbReference type="Pfam" id="PF00364">
    <property type="entry name" value="Biotin_lipoyl"/>
    <property type="match status" value="1"/>
</dbReference>
<gene>
    <name evidence="2" type="ORF">CP98_00494</name>
</gene>
<accession>A0A084ESV3</accession>
<proteinExistence type="predicted"/>
<sequence>MISNNIMDRAITDARALLDTLVSSDWQELHVVSGETEIFIARADGGFNPMRAAANVSDVELPAAPATGPETSVMTQHVATLVHALPVGTDLKAGDTVATIRVLDTEEAIPAPVAGRITSLSADVGALLEYGMPILSIAQAA</sequence>
<dbReference type="PATRIC" id="fig|13690.10.peg.512"/>
<dbReference type="Gene3D" id="2.40.50.100">
    <property type="match status" value="1"/>
</dbReference>
<dbReference type="EMBL" id="JGVR01000002">
    <property type="protein sequence ID" value="KEZ21045.1"/>
    <property type="molecule type" value="Genomic_DNA"/>
</dbReference>
<feature type="domain" description="Lipoyl-binding" evidence="1">
    <location>
        <begin position="85"/>
        <end position="137"/>
    </location>
</feature>
<comment type="caution">
    <text evidence="2">The sequence shown here is derived from an EMBL/GenBank/DDBJ whole genome shotgun (WGS) entry which is preliminary data.</text>
</comment>